<sequence length="191" mass="21436">MTNNKRKVKWLIIQYLCGTSTLATGISSLRSIKIEYISIDLQALVRLAEEIAKSDIPVGSRKIKGRYIQSHLFSRLGAIQEKLTAQIKDVEVAQSKEVPLSWVGVAEVFLGLLHVTVLFKSVQVMGSFDGWSQGEHLSPEYTGSYMHFSTTLFLRPGRYEIKFLVDGEWHLSPELPITGEGLTENNLLIVE</sequence>
<evidence type="ECO:0000259" key="1">
    <source>
        <dbReference type="Pfam" id="PF16561"/>
    </source>
</evidence>
<dbReference type="Gene3D" id="2.60.40.10">
    <property type="entry name" value="Immunoglobulins"/>
    <property type="match status" value="1"/>
</dbReference>
<protein>
    <submittedName>
        <fullName evidence="3">Uncharacterized protein LOC104248777 isoform X1</fullName>
    </submittedName>
</protein>
<keyword evidence="2" id="KW-1185">Reference proteome</keyword>
<reference evidence="3" key="2">
    <citation type="submission" date="2025-08" db="UniProtKB">
        <authorList>
            <consortium name="RefSeq"/>
        </authorList>
    </citation>
    <scope>IDENTIFICATION</scope>
    <source>
        <tissue evidence="3">Leaf</tissue>
    </source>
</reference>
<evidence type="ECO:0000313" key="2">
    <source>
        <dbReference type="Proteomes" id="UP000189701"/>
    </source>
</evidence>
<dbReference type="AlphaFoldDB" id="A0A1U7YH10"/>
<proteinExistence type="predicted"/>
<reference evidence="2" key="1">
    <citation type="journal article" date="2013" name="Genome Biol.">
        <title>Reference genomes and transcriptomes of Nicotiana sylvestris and Nicotiana tomentosiformis.</title>
        <authorList>
            <person name="Sierro N."/>
            <person name="Battey J.N."/>
            <person name="Ouadi S."/>
            <person name="Bovet L."/>
            <person name="Goepfert S."/>
            <person name="Bakaher N."/>
            <person name="Peitsch M.C."/>
            <person name="Ivanov N.V."/>
        </authorList>
    </citation>
    <scope>NUCLEOTIDE SEQUENCE [LARGE SCALE GENOMIC DNA]</scope>
</reference>
<dbReference type="eggNOG" id="KOG1616">
    <property type="taxonomic scope" value="Eukaryota"/>
</dbReference>
<dbReference type="SUPFAM" id="SSF81296">
    <property type="entry name" value="E set domains"/>
    <property type="match status" value="1"/>
</dbReference>
<dbReference type="PANTHER" id="PTHR47342">
    <property type="entry name" value="PROTEIN PTST, CHLOROPLASTIC"/>
    <property type="match status" value="1"/>
</dbReference>
<organism evidence="2 3">
    <name type="scientific">Nicotiana sylvestris</name>
    <name type="common">Wood tobacco</name>
    <name type="synonym">South American tobacco</name>
    <dbReference type="NCBI Taxonomy" id="4096"/>
    <lineage>
        <taxon>Eukaryota</taxon>
        <taxon>Viridiplantae</taxon>
        <taxon>Streptophyta</taxon>
        <taxon>Embryophyta</taxon>
        <taxon>Tracheophyta</taxon>
        <taxon>Spermatophyta</taxon>
        <taxon>Magnoliopsida</taxon>
        <taxon>eudicotyledons</taxon>
        <taxon>Gunneridae</taxon>
        <taxon>Pentapetalae</taxon>
        <taxon>asterids</taxon>
        <taxon>lamiids</taxon>
        <taxon>Solanales</taxon>
        <taxon>Solanaceae</taxon>
        <taxon>Nicotianoideae</taxon>
        <taxon>Nicotianeae</taxon>
        <taxon>Nicotiana</taxon>
    </lineage>
</organism>
<dbReference type="CDD" id="cd02859">
    <property type="entry name" value="E_set_AMPKbeta_like_N"/>
    <property type="match status" value="1"/>
</dbReference>
<dbReference type="InterPro" id="IPR013783">
    <property type="entry name" value="Ig-like_fold"/>
</dbReference>
<name>A0A1U7YH10_NICSY</name>
<dbReference type="Pfam" id="PF16561">
    <property type="entry name" value="AMPK1_CBM"/>
    <property type="match status" value="1"/>
</dbReference>
<gene>
    <name evidence="3" type="primary">LOC104248777</name>
</gene>
<evidence type="ECO:0000313" key="3">
    <source>
        <dbReference type="RefSeq" id="XP_009803402.1"/>
    </source>
</evidence>
<dbReference type="RefSeq" id="XP_009803402.1">
    <property type="nucleotide sequence ID" value="XM_009805100.1"/>
</dbReference>
<dbReference type="Proteomes" id="UP000189701">
    <property type="component" value="Unplaced"/>
</dbReference>
<dbReference type="STRING" id="4096.A0A1U7YH10"/>
<dbReference type="InterPro" id="IPR014756">
    <property type="entry name" value="Ig_E-set"/>
</dbReference>
<accession>A0A1U7YH10</accession>
<dbReference type="PANTHER" id="PTHR47342:SF1">
    <property type="entry name" value="PROTEIN PTST, CHLOROPLASTIC"/>
    <property type="match status" value="1"/>
</dbReference>
<feature type="domain" description="AMP-activated protein kinase glycogen-binding" evidence="1">
    <location>
        <begin position="120"/>
        <end position="181"/>
    </location>
</feature>
<dbReference type="GO" id="GO:0009507">
    <property type="term" value="C:chloroplast"/>
    <property type="evidence" value="ECO:0007669"/>
    <property type="project" value="UniProtKB-ARBA"/>
</dbReference>
<dbReference type="InterPro" id="IPR032640">
    <property type="entry name" value="AMPK1_CBM"/>
</dbReference>